<keyword evidence="1" id="KW-0238">DNA-binding</keyword>
<dbReference type="InterPro" id="IPR011010">
    <property type="entry name" value="DNA_brk_join_enz"/>
</dbReference>
<comment type="caution">
    <text evidence="4">The sequence shown here is derived from an EMBL/GenBank/DDBJ whole genome shotgun (WGS) entry which is preliminary data.</text>
</comment>
<organism evidence="4 5">
    <name type="scientific">Paractinoplanes pyxinae</name>
    <dbReference type="NCBI Taxonomy" id="2997416"/>
    <lineage>
        <taxon>Bacteria</taxon>
        <taxon>Bacillati</taxon>
        <taxon>Actinomycetota</taxon>
        <taxon>Actinomycetes</taxon>
        <taxon>Micromonosporales</taxon>
        <taxon>Micromonosporaceae</taxon>
        <taxon>Paractinoplanes</taxon>
    </lineage>
</organism>
<dbReference type="Proteomes" id="UP001151002">
    <property type="component" value="Unassembled WGS sequence"/>
</dbReference>
<accession>A0ABT4BC81</accession>
<sequence length="420" mass="45923">MASIYARGTSFCVRWRAAGGRQQCCTFRGPSNIKAVAAKQYIEAQGALVSRAQVYAAVDPSSSQAMPRPPTMLLRDWIERWLALKVDVAATTYAEYARILHGRVTAELGHLPVARISRYEHLDPWKAELARTMMPAGVRKHWTVLNQVMHDAVPHLRADNPMRRPPGRRGNGLPRVAPHHACVLEPTQAGILLAHCPAPLYDVVAALLGTGLRLGELLGLRVGDVRLGPDPVVQVDRTLHRDGTVGEPKTTRSRRAVAMTPRTGKLFGRLVAGKLGEDLVFPAPGGGPWKAGNLRQRYWQPAVIAAQRCPQHPPVAASSGWLSPRAVSACRCPERLLVRPRLQDLRHTHVAYLIAAGWDFLAIQLRLGHASIRTTFDVYGHLLARGERSRLDGLDRQLGLAQATGRSAGSVPQGRGTRPA</sequence>
<feature type="domain" description="Tyr recombinase" evidence="3">
    <location>
        <begin position="179"/>
        <end position="392"/>
    </location>
</feature>
<keyword evidence="2" id="KW-0233">DNA recombination</keyword>
<evidence type="ECO:0000256" key="2">
    <source>
        <dbReference type="ARBA" id="ARBA00023172"/>
    </source>
</evidence>
<dbReference type="PROSITE" id="PS51898">
    <property type="entry name" value="TYR_RECOMBINASE"/>
    <property type="match status" value="1"/>
</dbReference>
<dbReference type="InterPro" id="IPR002104">
    <property type="entry name" value="Integrase_catalytic"/>
</dbReference>
<dbReference type="Gene3D" id="1.10.150.130">
    <property type="match status" value="1"/>
</dbReference>
<dbReference type="InterPro" id="IPR013762">
    <property type="entry name" value="Integrase-like_cat_sf"/>
</dbReference>
<dbReference type="RefSeq" id="WP_267568676.1">
    <property type="nucleotide sequence ID" value="NZ_JAPNTZ010000018.1"/>
</dbReference>
<dbReference type="InterPro" id="IPR010998">
    <property type="entry name" value="Integrase_recombinase_N"/>
</dbReference>
<keyword evidence="5" id="KW-1185">Reference proteome</keyword>
<dbReference type="Gene3D" id="1.10.443.10">
    <property type="entry name" value="Intergrase catalytic core"/>
    <property type="match status" value="1"/>
</dbReference>
<reference evidence="4" key="1">
    <citation type="submission" date="2022-11" db="EMBL/GenBank/DDBJ databases">
        <authorList>
            <person name="Somphong A."/>
            <person name="Phongsopitanun W."/>
        </authorList>
    </citation>
    <scope>NUCLEOTIDE SEQUENCE</scope>
    <source>
        <strain evidence="4">Pm04-4</strain>
    </source>
</reference>
<dbReference type="EMBL" id="JAPNTZ010000018">
    <property type="protein sequence ID" value="MCY1144123.1"/>
    <property type="molecule type" value="Genomic_DNA"/>
</dbReference>
<evidence type="ECO:0000259" key="3">
    <source>
        <dbReference type="PROSITE" id="PS51898"/>
    </source>
</evidence>
<evidence type="ECO:0000313" key="4">
    <source>
        <dbReference type="EMBL" id="MCY1144123.1"/>
    </source>
</evidence>
<proteinExistence type="predicted"/>
<evidence type="ECO:0000256" key="1">
    <source>
        <dbReference type="ARBA" id="ARBA00023125"/>
    </source>
</evidence>
<gene>
    <name evidence="4" type="ORF">OWR29_39525</name>
</gene>
<name>A0ABT4BC81_9ACTN</name>
<evidence type="ECO:0000313" key="5">
    <source>
        <dbReference type="Proteomes" id="UP001151002"/>
    </source>
</evidence>
<dbReference type="SUPFAM" id="SSF56349">
    <property type="entry name" value="DNA breaking-rejoining enzymes"/>
    <property type="match status" value="1"/>
</dbReference>
<protein>
    <submittedName>
        <fullName evidence="4">Tyrosine-type recombinase/integrase</fullName>
    </submittedName>
</protein>